<dbReference type="SUPFAM" id="SSF103190">
    <property type="entry name" value="Sensory domain-like"/>
    <property type="match status" value="1"/>
</dbReference>
<keyword evidence="1" id="KW-0472">Membrane</keyword>
<evidence type="ECO:0000256" key="1">
    <source>
        <dbReference type="SAM" id="Phobius"/>
    </source>
</evidence>
<dbReference type="Gene3D" id="3.30.450.20">
    <property type="entry name" value="PAS domain"/>
    <property type="match status" value="1"/>
</dbReference>
<name>A0ABT8WBL5_9FLAO</name>
<feature type="transmembrane region" description="Helical" evidence="1">
    <location>
        <begin position="211"/>
        <end position="229"/>
    </location>
</feature>
<comment type="caution">
    <text evidence="2">The sequence shown here is derived from an EMBL/GenBank/DDBJ whole genome shotgun (WGS) entry which is preliminary data.</text>
</comment>
<gene>
    <name evidence="2" type="ORF">Q4Q35_11855</name>
</gene>
<dbReference type="InterPro" id="IPR029151">
    <property type="entry name" value="Sensor-like_sf"/>
</dbReference>
<evidence type="ECO:0000313" key="2">
    <source>
        <dbReference type="EMBL" id="MDO5970501.1"/>
    </source>
</evidence>
<keyword evidence="3" id="KW-1185">Reference proteome</keyword>
<accession>A0ABT8WBL5</accession>
<reference evidence="2" key="1">
    <citation type="submission" date="2023-07" db="EMBL/GenBank/DDBJ databases">
        <title>Two novel species in the genus Flavivirga.</title>
        <authorList>
            <person name="Kwon K."/>
        </authorList>
    </citation>
    <scope>NUCLEOTIDE SEQUENCE</scope>
    <source>
        <strain evidence="2">KCTC 52353</strain>
    </source>
</reference>
<keyword evidence="1" id="KW-0812">Transmembrane</keyword>
<feature type="transmembrane region" description="Helical" evidence="1">
    <location>
        <begin position="20"/>
        <end position="38"/>
    </location>
</feature>
<keyword evidence="1" id="KW-1133">Transmembrane helix</keyword>
<proteinExistence type="predicted"/>
<dbReference type="EMBL" id="JAUOEK010000120">
    <property type="protein sequence ID" value="MDO5970501.1"/>
    <property type="molecule type" value="Genomic_DNA"/>
</dbReference>
<sequence length="462" mass="53057">MRKIKLNINGNSITPRIEAIITAFIVIALVFFSTYLLYIKSVESLEKEIKIGLLSNVSAAATTIDGDLHPLFNKDSKREDSLYISQIAPLEKIRKVAKDIRYIYTTILIDDKVYFVLNPSPQNDNDNDGFPDLPPALMDEYKGPAPALLKALKEQRSIVSDVYTDEWGVFISGYAPFYDSNGQFIGTLGMDLELNNFYERLRPIEIAFEKTVIIIIFIGLIIGLLIWYMRKYMQTLLLAKEKSKEVEHTFQMSLENAFKEQIQIIKKIKNNLAPLKPANITLFKHFDLWITHVIQYQKSKIEVRSVSFENFQINDLIDGIKNTLEREGVKLNVEKKKHVPLRGSGIPLLLAVDLISTLLFFIKNATQCNALDIIIRQLEEGVDHFIIELKLSGIRSQEFEEEFLKQLYPGASFSHRAFNYKEYEVATAINLLHKYKCKAISFSNLKHCGFYVQIKLNKQPET</sequence>
<organism evidence="2 3">
    <name type="scientific">Flavivirga aquimarina</name>
    <dbReference type="NCBI Taxonomy" id="2027862"/>
    <lineage>
        <taxon>Bacteria</taxon>
        <taxon>Pseudomonadati</taxon>
        <taxon>Bacteroidota</taxon>
        <taxon>Flavobacteriia</taxon>
        <taxon>Flavobacteriales</taxon>
        <taxon>Flavobacteriaceae</taxon>
        <taxon>Flavivirga</taxon>
    </lineage>
</organism>
<dbReference type="RefSeq" id="WP_303278189.1">
    <property type="nucleotide sequence ID" value="NZ_JAUOEK010000120.1"/>
</dbReference>
<dbReference type="Proteomes" id="UP001176883">
    <property type="component" value="Unassembled WGS sequence"/>
</dbReference>
<protein>
    <submittedName>
        <fullName evidence="2">PDC sensor domain-containing protein</fullName>
    </submittedName>
</protein>
<evidence type="ECO:0000313" key="3">
    <source>
        <dbReference type="Proteomes" id="UP001176883"/>
    </source>
</evidence>
<dbReference type="CDD" id="cd18773">
    <property type="entry name" value="PDC1_HK_sensor"/>
    <property type="match status" value="1"/>
</dbReference>